<evidence type="ECO:0000313" key="1">
    <source>
        <dbReference type="EMBL" id="CAB4340507.1"/>
    </source>
</evidence>
<protein>
    <submittedName>
        <fullName evidence="1">Unannotated protein</fullName>
    </submittedName>
</protein>
<dbReference type="EMBL" id="CAESAM010000062">
    <property type="protein sequence ID" value="CAB4340507.1"/>
    <property type="molecule type" value="Genomic_DNA"/>
</dbReference>
<reference evidence="1" key="1">
    <citation type="submission" date="2020-05" db="EMBL/GenBank/DDBJ databases">
        <authorList>
            <person name="Chiriac C."/>
            <person name="Salcher M."/>
            <person name="Ghai R."/>
            <person name="Kavagutti S V."/>
        </authorList>
    </citation>
    <scope>NUCLEOTIDE SEQUENCE</scope>
</reference>
<sequence>MVRLDGNNVIEGRKILNDAAHPLDQQLDTMDGASAKAAELAAK</sequence>
<name>A0A6J5ZHS3_9ZZZZ</name>
<accession>A0A6J5ZHS3</accession>
<gene>
    <name evidence="1" type="ORF">UFOPK4171_00712</name>
</gene>
<dbReference type="AlphaFoldDB" id="A0A6J5ZHS3"/>
<proteinExistence type="predicted"/>
<organism evidence="1">
    <name type="scientific">freshwater metagenome</name>
    <dbReference type="NCBI Taxonomy" id="449393"/>
    <lineage>
        <taxon>unclassified sequences</taxon>
        <taxon>metagenomes</taxon>
        <taxon>ecological metagenomes</taxon>
    </lineage>
</organism>